<proteinExistence type="predicted"/>
<dbReference type="Proteomes" id="UP000270296">
    <property type="component" value="Unassembled WGS sequence"/>
</dbReference>
<dbReference type="AlphaFoldDB" id="A0A183IZT2"/>
<evidence type="ECO:0000313" key="1">
    <source>
        <dbReference type="EMBL" id="VDP21408.1"/>
    </source>
</evidence>
<dbReference type="EMBL" id="UZAM01012363">
    <property type="protein sequence ID" value="VDP21408.1"/>
    <property type="molecule type" value="Genomic_DNA"/>
</dbReference>
<evidence type="ECO:0000313" key="3">
    <source>
        <dbReference type="WBParaSite" id="SBAD_0000945901-mRNA-1"/>
    </source>
</evidence>
<organism evidence="3">
    <name type="scientific">Soboliphyme baturini</name>
    <dbReference type="NCBI Taxonomy" id="241478"/>
    <lineage>
        <taxon>Eukaryota</taxon>
        <taxon>Metazoa</taxon>
        <taxon>Ecdysozoa</taxon>
        <taxon>Nematoda</taxon>
        <taxon>Enoplea</taxon>
        <taxon>Dorylaimia</taxon>
        <taxon>Dioctophymatida</taxon>
        <taxon>Dioctophymatoidea</taxon>
        <taxon>Soboliphymatidae</taxon>
        <taxon>Soboliphyme</taxon>
    </lineage>
</organism>
<reference evidence="1 2" key="2">
    <citation type="submission" date="2018-11" db="EMBL/GenBank/DDBJ databases">
        <authorList>
            <consortium name="Pathogen Informatics"/>
        </authorList>
    </citation>
    <scope>NUCLEOTIDE SEQUENCE [LARGE SCALE GENOMIC DNA]</scope>
</reference>
<keyword evidence="2" id="KW-1185">Reference proteome</keyword>
<dbReference type="WBParaSite" id="SBAD_0000945901-mRNA-1">
    <property type="protein sequence ID" value="SBAD_0000945901-mRNA-1"/>
    <property type="gene ID" value="SBAD_0000945901"/>
</dbReference>
<evidence type="ECO:0000313" key="2">
    <source>
        <dbReference type="Proteomes" id="UP000270296"/>
    </source>
</evidence>
<name>A0A183IZT2_9BILA</name>
<gene>
    <name evidence="1" type="ORF">SBAD_LOCUS9130</name>
</gene>
<protein>
    <submittedName>
        <fullName evidence="3">DUF4283 domain-containing protein</fullName>
    </submittedName>
</protein>
<accession>A0A183IZT2</accession>
<sequence>MSESTESGFNQLSEPCAIRGHCIIGMRQEWIDLTPEYAEKLEPFMYQMPEWKLIERAVEPHWFNELNGLVWVFQKVVGSILARKRKTDEFQEMAVGQQGQECVPPPKTCEPFKEEKNCGLGRKMVLRNRKKCVIKSRLCYIPCNKNVLETSEAWSPPKPKVANSITL</sequence>
<reference evidence="3" key="1">
    <citation type="submission" date="2016-06" db="UniProtKB">
        <authorList>
            <consortium name="WormBaseParasite"/>
        </authorList>
    </citation>
    <scope>IDENTIFICATION</scope>
</reference>